<evidence type="ECO:0000256" key="1">
    <source>
        <dbReference type="ARBA" id="ARBA00004381"/>
    </source>
</evidence>
<accession>A0A075ILF1</accession>
<evidence type="ECO:0000256" key="7">
    <source>
        <dbReference type="ARBA" id="ARBA00022879"/>
    </source>
</evidence>
<comment type="function">
    <text evidence="13">Component of the entry fusion complex (EFC), which consists of 11 proteins. During cell infection, this complex mediates entry of the virion core into the host cytoplasm by a two-step mechanism consisting of lipid mixing of the viral and cellular membranes and subsequent pore formation.</text>
</comment>
<keyword evidence="9" id="KW-0735">Signal-anchor</keyword>
<keyword evidence="3" id="KW-1169">Fusion of virus membrane with host cell membrane</keyword>
<evidence type="ECO:0000256" key="14">
    <source>
        <dbReference type="ARBA" id="ARBA00034771"/>
    </source>
</evidence>
<comment type="similarity">
    <text evidence="14">Belongs to the orthopoxvirus OPG086 family.</text>
</comment>
<proteinExistence type="inferred from homology"/>
<keyword evidence="5" id="KW-0812">Transmembrane</keyword>
<evidence type="ECO:0000256" key="6">
    <source>
        <dbReference type="ARBA" id="ARBA00022844"/>
    </source>
</evidence>
<keyword evidence="2" id="KW-1168">Fusion of virus membrane with host membrane</keyword>
<evidence type="ECO:0000256" key="8">
    <source>
        <dbReference type="ARBA" id="ARBA00022921"/>
    </source>
</evidence>
<evidence type="ECO:0000256" key="15">
    <source>
        <dbReference type="ARBA" id="ARBA00034891"/>
    </source>
</evidence>
<evidence type="ECO:0000256" key="9">
    <source>
        <dbReference type="ARBA" id="ARBA00022968"/>
    </source>
</evidence>
<dbReference type="EMBL" id="KJ563295">
    <property type="protein sequence ID" value="AIF30147.1"/>
    <property type="molecule type" value="Genomic_DNA"/>
</dbReference>
<keyword evidence="7" id="KW-0261">Viral envelope protein</keyword>
<keyword evidence="10" id="KW-1133">Transmembrane helix</keyword>
<keyword evidence="8" id="KW-0426">Late protein</keyword>
<dbReference type="Pfam" id="PF06129">
    <property type="entry name" value="Chordopox_G3"/>
    <property type="match status" value="1"/>
</dbReference>
<keyword evidence="12" id="KW-1160">Virus entry into host cell</keyword>
<reference evidence="16 17" key="1">
    <citation type="journal article" date="2014" name="Virology">
        <title>The genome sequence of ectromelia virus Naval and Cornell isolates from outbreaks in North America.</title>
        <authorList>
            <person name="Mavian C."/>
            <person name="Lopez-Bueno A."/>
            <person name="Bryant N.A."/>
            <person name="Seeger K."/>
            <person name="Quail M.A."/>
            <person name="Harris D."/>
            <person name="Barrell B."/>
            <person name="Alcami A."/>
        </authorList>
    </citation>
    <scope>NUCLEOTIDE SEQUENCE [LARGE SCALE GENOMIC DNA]</scope>
    <source>
        <strain evidence="16">NAVAL</strain>
    </source>
</reference>
<evidence type="ECO:0000256" key="12">
    <source>
        <dbReference type="ARBA" id="ARBA00023296"/>
    </source>
</evidence>
<sequence length="111" mass="12813">MASLLYLILFLLFVCISYYFTYYPTNKLQAAVLETDRENAIIRQRNEEIPTRTLDTAIFTDASTVVSAQIHLYYNSNIGKIIMSLNGKNHTFNLYDDNDIRTLLPILLLSK</sequence>
<dbReference type="GO" id="GO:0019064">
    <property type="term" value="P:fusion of virus membrane with host plasma membrane"/>
    <property type="evidence" value="ECO:0007669"/>
    <property type="project" value="UniProtKB-KW"/>
</dbReference>
<evidence type="ECO:0000256" key="2">
    <source>
        <dbReference type="ARBA" id="ARBA00022506"/>
    </source>
</evidence>
<name>A0A075ILF1_9POXV</name>
<keyword evidence="4" id="KW-1162">Viral penetration into host cytoplasm</keyword>
<keyword evidence="6" id="KW-0946">Virion</keyword>
<protein>
    <recommendedName>
        <fullName evidence="15">Entry-fusion complex protein OPG086</fullName>
    </recommendedName>
</protein>
<evidence type="ECO:0000256" key="5">
    <source>
        <dbReference type="ARBA" id="ARBA00022692"/>
    </source>
</evidence>
<evidence type="ECO:0000256" key="3">
    <source>
        <dbReference type="ARBA" id="ARBA00022521"/>
    </source>
</evidence>
<evidence type="ECO:0000313" key="17">
    <source>
        <dbReference type="Proteomes" id="UP000164837"/>
    </source>
</evidence>
<dbReference type="GO" id="GO:0046718">
    <property type="term" value="P:symbiont entry into host cell"/>
    <property type="evidence" value="ECO:0007669"/>
    <property type="project" value="UniProtKB-KW"/>
</dbReference>
<evidence type="ECO:0000256" key="10">
    <source>
        <dbReference type="ARBA" id="ARBA00022989"/>
    </source>
</evidence>
<evidence type="ECO:0000256" key="11">
    <source>
        <dbReference type="ARBA" id="ARBA00023136"/>
    </source>
</evidence>
<dbReference type="GO" id="GO:0019031">
    <property type="term" value="C:viral envelope"/>
    <property type="evidence" value="ECO:0007669"/>
    <property type="project" value="UniProtKB-KW"/>
</dbReference>
<evidence type="ECO:0000256" key="4">
    <source>
        <dbReference type="ARBA" id="ARBA00022595"/>
    </source>
</evidence>
<dbReference type="InterPro" id="IPR010367">
    <property type="entry name" value="Poxvirus_G3"/>
</dbReference>
<organism evidence="16 17">
    <name type="scientific">Ectromelia virus Naval</name>
    <dbReference type="NCBI Taxonomy" id="1651168"/>
    <lineage>
        <taxon>Viruses</taxon>
        <taxon>Varidnaviria</taxon>
        <taxon>Bamfordvirae</taxon>
        <taxon>Nucleocytoviricota</taxon>
        <taxon>Pokkesviricetes</taxon>
        <taxon>Chitovirales</taxon>
        <taxon>Poxviridae</taxon>
        <taxon>Chordopoxvirinae</taxon>
        <taxon>Orthopoxvirus</taxon>
        <taxon>Orthopoxvirus ectromelia</taxon>
        <taxon>Ectromelia virus</taxon>
    </lineage>
</organism>
<dbReference type="Proteomes" id="UP000164837">
    <property type="component" value="Genome"/>
</dbReference>
<keyword evidence="11" id="KW-0472">Membrane</keyword>
<dbReference type="GO" id="GO:0055036">
    <property type="term" value="C:virion membrane"/>
    <property type="evidence" value="ECO:0007669"/>
    <property type="project" value="UniProtKB-SubCell"/>
</dbReference>
<evidence type="ECO:0000313" key="16">
    <source>
        <dbReference type="EMBL" id="AIF30147.1"/>
    </source>
</evidence>
<comment type="subcellular location">
    <subcellularLocation>
        <location evidence="1">Virion membrane</location>
        <topology evidence="1">Single-pass membrane protein</topology>
    </subcellularLocation>
</comment>
<evidence type="ECO:0000256" key="13">
    <source>
        <dbReference type="ARBA" id="ARBA00034668"/>
    </source>
</evidence>